<protein>
    <submittedName>
        <fullName evidence="4">Glycine-rich protein</fullName>
    </submittedName>
</protein>
<dbReference type="InterPro" id="IPR002059">
    <property type="entry name" value="CSP_DNA-bd"/>
</dbReference>
<evidence type="ECO:0000256" key="1">
    <source>
        <dbReference type="PROSITE-ProRule" id="PRU00047"/>
    </source>
</evidence>
<dbReference type="PRINTS" id="PR00050">
    <property type="entry name" value="COLDSHOCK"/>
</dbReference>
<proteinExistence type="predicted"/>
<dbReference type="InterPro" id="IPR011129">
    <property type="entry name" value="CSD"/>
</dbReference>
<comment type="caution">
    <text evidence="4">The sequence shown here is derived from an EMBL/GenBank/DDBJ whole genome shotgun (WGS) entry which is preliminary data.</text>
</comment>
<keyword evidence="1" id="KW-0862">Zinc</keyword>
<dbReference type="PROSITE" id="PS00352">
    <property type="entry name" value="CSD_1"/>
    <property type="match status" value="3"/>
</dbReference>
<dbReference type="PANTHER" id="PTHR46565:SF20">
    <property type="entry name" value="COLD SHOCK DOMAIN-CONTAINING PROTEIN 4"/>
    <property type="match status" value="1"/>
</dbReference>
<dbReference type="PROSITE" id="PS51857">
    <property type="entry name" value="CSD_2"/>
    <property type="match status" value="3"/>
</dbReference>
<feature type="domain" description="CSD" evidence="3">
    <location>
        <begin position="28"/>
        <end position="94"/>
    </location>
</feature>
<dbReference type="Pfam" id="PF00313">
    <property type="entry name" value="CSD"/>
    <property type="match status" value="3"/>
</dbReference>
<evidence type="ECO:0000313" key="5">
    <source>
        <dbReference type="Proteomes" id="UP000554482"/>
    </source>
</evidence>
<keyword evidence="1" id="KW-0863">Zinc-finger</keyword>
<dbReference type="SUPFAM" id="SSF57756">
    <property type="entry name" value="Retrovirus zinc finger-like domains"/>
    <property type="match status" value="1"/>
</dbReference>
<organism evidence="4 5">
    <name type="scientific">Thalictrum thalictroides</name>
    <name type="common">Rue-anemone</name>
    <name type="synonym">Anemone thalictroides</name>
    <dbReference type="NCBI Taxonomy" id="46969"/>
    <lineage>
        <taxon>Eukaryota</taxon>
        <taxon>Viridiplantae</taxon>
        <taxon>Streptophyta</taxon>
        <taxon>Embryophyta</taxon>
        <taxon>Tracheophyta</taxon>
        <taxon>Spermatophyta</taxon>
        <taxon>Magnoliopsida</taxon>
        <taxon>Ranunculales</taxon>
        <taxon>Ranunculaceae</taxon>
        <taxon>Thalictroideae</taxon>
        <taxon>Thalictrum</taxon>
    </lineage>
</organism>
<dbReference type="EMBL" id="JABWDY010027002">
    <property type="protein sequence ID" value="KAF5188246.1"/>
    <property type="molecule type" value="Genomic_DNA"/>
</dbReference>
<dbReference type="CDD" id="cd04458">
    <property type="entry name" value="CSP_CDS"/>
    <property type="match status" value="3"/>
</dbReference>
<gene>
    <name evidence="4" type="ORF">FRX31_022168</name>
</gene>
<feature type="non-terminal residue" evidence="4">
    <location>
        <position position="526"/>
    </location>
</feature>
<dbReference type="InterPro" id="IPR019844">
    <property type="entry name" value="CSD_CS"/>
</dbReference>
<dbReference type="InterPro" id="IPR036875">
    <property type="entry name" value="Znf_CCHC_sf"/>
</dbReference>
<dbReference type="PROSITE" id="PS50158">
    <property type="entry name" value="ZF_CCHC"/>
    <property type="match status" value="1"/>
</dbReference>
<name>A0A7J6VT36_THATH</name>
<dbReference type="SMART" id="SM00357">
    <property type="entry name" value="CSP"/>
    <property type="match status" value="3"/>
</dbReference>
<feature type="domain" description="CSD" evidence="3">
    <location>
        <begin position="222"/>
        <end position="288"/>
    </location>
</feature>
<dbReference type="PANTHER" id="PTHR46565">
    <property type="entry name" value="COLD SHOCK DOMAIN PROTEIN 2"/>
    <property type="match status" value="1"/>
</dbReference>
<reference evidence="4 5" key="1">
    <citation type="submission" date="2020-06" db="EMBL/GenBank/DDBJ databases">
        <title>Transcriptomic and genomic resources for Thalictrum thalictroides and T. hernandezii: Facilitating candidate gene discovery in an emerging model plant lineage.</title>
        <authorList>
            <person name="Arias T."/>
            <person name="Riano-Pachon D.M."/>
            <person name="Di Stilio V.S."/>
        </authorList>
    </citation>
    <scope>NUCLEOTIDE SEQUENCE [LARGE SCALE GENOMIC DNA]</scope>
    <source>
        <strain evidence="5">cv. WT478/WT964</strain>
        <tissue evidence="4">Leaves</tissue>
    </source>
</reference>
<dbReference type="InterPro" id="IPR001878">
    <property type="entry name" value="Znf_CCHC"/>
</dbReference>
<dbReference type="AlphaFoldDB" id="A0A7J6VT36"/>
<feature type="domain" description="CCHC-type" evidence="2">
    <location>
        <begin position="390"/>
        <end position="403"/>
    </location>
</feature>
<evidence type="ECO:0000259" key="2">
    <source>
        <dbReference type="PROSITE" id="PS50158"/>
    </source>
</evidence>
<dbReference type="GO" id="GO:0008270">
    <property type="term" value="F:zinc ion binding"/>
    <property type="evidence" value="ECO:0007669"/>
    <property type="project" value="UniProtKB-KW"/>
</dbReference>
<dbReference type="Gene3D" id="4.10.60.10">
    <property type="entry name" value="Zinc finger, CCHC-type"/>
    <property type="match status" value="1"/>
</dbReference>
<dbReference type="Proteomes" id="UP000554482">
    <property type="component" value="Unassembled WGS sequence"/>
</dbReference>
<evidence type="ECO:0000259" key="3">
    <source>
        <dbReference type="PROSITE" id="PS51857"/>
    </source>
</evidence>
<feature type="domain" description="CSD" evidence="3">
    <location>
        <begin position="125"/>
        <end position="191"/>
    </location>
</feature>
<dbReference type="Gene3D" id="2.40.50.140">
    <property type="entry name" value="Nucleic acid-binding proteins"/>
    <property type="match status" value="3"/>
</dbReference>
<sequence>SFIQETTGSDLSWEPSTSQDQFVVQEDWATGVVKWFCNLRGYGFIIPDSGGTDLFFHHSSINSNGFQSLTDGDKVKYQLVIGDHGRYEAVDVCGSGGSFIQEATGSDSSCESSTFHDHLVVQEDWATGVVKWFNNLKGYGFIIPDSGSTDLFFHHSSIKSKGFQSLTDGDKVKYQLVIGDRGRHEAVDVSSLSGSFIQETMGSDLSWESSTFQDQLVVQEDRATGVVKWFNSRKGYGFIIPDSGGTDLFFHYSSIKSKGFQSLTDGEKVEYQLVNVDCGSDDGDNDYGRNNCNEVNSPGRSFVRGTTRRDNYCNDIRRRGSLDGPNDDYGRNNAADVSRPVVRETTRRNSYVGDVRGKGGLDSGRNDHGRNKASYYYEHGGGRDGGMSECYDCGECGHSAKDCNKDSGFNRRADASKVPYCCERGHVGRDCFNKVVVDCVVPPLERLAIWEKTATGVAVAEEVDMRLNHLNVTIVVSLGIWRGTVINKVVVRGFSCSAPTFPLGKTVRTAVVNSGIWVEIVLLETG</sequence>
<dbReference type="InterPro" id="IPR012340">
    <property type="entry name" value="NA-bd_OB-fold"/>
</dbReference>
<dbReference type="OrthoDB" id="422005at2759"/>
<keyword evidence="1" id="KW-0479">Metal-binding</keyword>
<keyword evidence="5" id="KW-1185">Reference proteome</keyword>
<accession>A0A7J6VT36</accession>
<dbReference type="GO" id="GO:0003676">
    <property type="term" value="F:nucleic acid binding"/>
    <property type="evidence" value="ECO:0007669"/>
    <property type="project" value="InterPro"/>
</dbReference>
<dbReference type="SUPFAM" id="SSF50249">
    <property type="entry name" value="Nucleic acid-binding proteins"/>
    <property type="match status" value="3"/>
</dbReference>
<evidence type="ECO:0000313" key="4">
    <source>
        <dbReference type="EMBL" id="KAF5188246.1"/>
    </source>
</evidence>